<feature type="compositionally biased region" description="Acidic residues" evidence="1">
    <location>
        <begin position="314"/>
        <end position="323"/>
    </location>
</feature>
<feature type="compositionally biased region" description="Basic and acidic residues" evidence="1">
    <location>
        <begin position="745"/>
        <end position="756"/>
    </location>
</feature>
<dbReference type="OrthoDB" id="48922at2759"/>
<dbReference type="InParanoid" id="A0A1E7F925"/>
<dbReference type="Proteomes" id="UP000095751">
    <property type="component" value="Unassembled WGS sequence"/>
</dbReference>
<evidence type="ECO:0000313" key="2">
    <source>
        <dbReference type="EMBL" id="OEU14680.1"/>
    </source>
</evidence>
<dbReference type="AlphaFoldDB" id="A0A1E7F925"/>
<feature type="compositionally biased region" description="Low complexity" evidence="1">
    <location>
        <begin position="210"/>
        <end position="228"/>
    </location>
</feature>
<evidence type="ECO:0000313" key="3">
    <source>
        <dbReference type="Proteomes" id="UP000095751"/>
    </source>
</evidence>
<feature type="compositionally biased region" description="Basic and acidic residues" evidence="1">
    <location>
        <begin position="692"/>
        <end position="705"/>
    </location>
</feature>
<dbReference type="EMBL" id="KV784360">
    <property type="protein sequence ID" value="OEU14680.1"/>
    <property type="molecule type" value="Genomic_DNA"/>
</dbReference>
<dbReference type="KEGG" id="fcy:FRACYDRAFT_241232"/>
<feature type="compositionally biased region" description="Polar residues" evidence="1">
    <location>
        <begin position="812"/>
        <end position="831"/>
    </location>
</feature>
<feature type="region of interest" description="Disordered" evidence="1">
    <location>
        <begin position="745"/>
        <end position="767"/>
    </location>
</feature>
<feature type="region of interest" description="Disordered" evidence="1">
    <location>
        <begin position="130"/>
        <end position="235"/>
    </location>
</feature>
<feature type="compositionally biased region" description="Polar residues" evidence="1">
    <location>
        <begin position="183"/>
        <end position="201"/>
    </location>
</feature>
<feature type="compositionally biased region" description="Basic and acidic residues" evidence="1">
    <location>
        <begin position="154"/>
        <end position="164"/>
    </location>
</feature>
<keyword evidence="3" id="KW-1185">Reference proteome</keyword>
<name>A0A1E7F925_9STRA</name>
<feature type="region of interest" description="Disordered" evidence="1">
    <location>
        <begin position="443"/>
        <end position="474"/>
    </location>
</feature>
<feature type="compositionally biased region" description="Polar residues" evidence="1">
    <location>
        <begin position="541"/>
        <end position="556"/>
    </location>
</feature>
<feature type="compositionally biased region" description="Polar residues" evidence="1">
    <location>
        <begin position="324"/>
        <end position="346"/>
    </location>
</feature>
<gene>
    <name evidence="2" type="ORF">FRACYDRAFT_241232</name>
</gene>
<accession>A0A1E7F925</accession>
<feature type="region of interest" description="Disordered" evidence="1">
    <location>
        <begin position="311"/>
        <end position="350"/>
    </location>
</feature>
<feature type="region of interest" description="Disordered" evidence="1">
    <location>
        <begin position="659"/>
        <end position="716"/>
    </location>
</feature>
<protein>
    <submittedName>
        <fullName evidence="2">Uncharacterized protein</fullName>
    </submittedName>
</protein>
<feature type="region of interest" description="Disordered" evidence="1">
    <location>
        <begin position="812"/>
        <end position="838"/>
    </location>
</feature>
<organism evidence="2 3">
    <name type="scientific">Fragilariopsis cylindrus CCMP1102</name>
    <dbReference type="NCBI Taxonomy" id="635003"/>
    <lineage>
        <taxon>Eukaryota</taxon>
        <taxon>Sar</taxon>
        <taxon>Stramenopiles</taxon>
        <taxon>Ochrophyta</taxon>
        <taxon>Bacillariophyta</taxon>
        <taxon>Bacillariophyceae</taxon>
        <taxon>Bacillariophycidae</taxon>
        <taxon>Bacillariales</taxon>
        <taxon>Bacillariaceae</taxon>
        <taxon>Fragilariopsis</taxon>
    </lineage>
</organism>
<feature type="region of interest" description="Disordered" evidence="1">
    <location>
        <begin position="528"/>
        <end position="561"/>
    </location>
</feature>
<evidence type="ECO:0000256" key="1">
    <source>
        <dbReference type="SAM" id="MobiDB-lite"/>
    </source>
</evidence>
<sequence length="838" mass="95087">MPKKTTFESKGFVRRIMKGGLFSSTRGIGDELSSALPNEGKKWRPRKNQFERLEGDDDDSLSAAFHNSDWNIQKTFSTESETGDYKREILYGKKTIALKEHQKRISSTNDRKREFSPIKPPVKDTIAIRAATSSAKKVPKKQKRDLDCQDDLFSDNRKGTHDDPFFDTIDSSGSFGFHRTNDRGNNNNATSRRNGKSSYISHQDEDSLMSRQTSSSRKTSSSRHPYSSYVTVSSDPTDFFSKEQTTKLTMNNLAKMTAMADSPGIDLSGTANKGKDGMKNPLKEQKFYQFAIDEDKASTVVESTFQLLARYETDDNSEDEEQTEYSSGQTSQGTKIQQRSGAPQSEGQHDGHLSFFSLEKETAEDIVSCSSPVLTKNNNEDKDFDPFFSENDTDNFFPTILKTEKTQSVDISFEDPFLPQQELIGFQSDQNRQLRQDRQVSTKSLSYSASPEHKKKTAAVVPKNGRHPRKNCLPLTMNKDISLPLLDRSIASGNYQMKERNKKSFPMRRVHEQDADFQLDAFAQPKTFTDERESKRKIRDSSSLSSNFQLPPTNHFGSPPLRMNVHENYTTNMQDKDNAKENFVVKTNQGCRSENSGGTWGMNNQKKLPFREEMSYGNNDENDDDDSFDSVALWEIPPTGVGKGIESQKCFNQSSKLLADSNDDKNVSPYGSFKPDPSLRPSYNRPNQNHYRASDVNDDDNRSESRSSVSGSYTKPLALPSNAIMASMLFRTHYDVDKDDVEEKLKAHEEENSRQKESRHRRGKIPDNVAADHDYMSTVSSFSDGTSAYMQETWRKPSRDLLNYFSSARTLDMNYPSTKRSQQIRRPQAKQSEGLFEA</sequence>
<proteinExistence type="predicted"/>
<reference evidence="2 3" key="1">
    <citation type="submission" date="2016-09" db="EMBL/GenBank/DDBJ databases">
        <title>Extensive genetic diversity and differential bi-allelic expression allows diatom success in the polar Southern Ocean.</title>
        <authorList>
            <consortium name="DOE Joint Genome Institute"/>
            <person name="Mock T."/>
            <person name="Otillar R.P."/>
            <person name="Strauss J."/>
            <person name="Dupont C."/>
            <person name="Frickenhaus S."/>
            <person name="Maumus F."/>
            <person name="Mcmullan M."/>
            <person name="Sanges R."/>
            <person name="Schmutz J."/>
            <person name="Toseland A."/>
            <person name="Valas R."/>
            <person name="Veluchamy A."/>
            <person name="Ward B.J."/>
            <person name="Allen A."/>
            <person name="Barry K."/>
            <person name="Falciatore A."/>
            <person name="Ferrante M."/>
            <person name="Fortunato A.E."/>
            <person name="Gloeckner G."/>
            <person name="Gruber A."/>
            <person name="Hipkin R."/>
            <person name="Janech M."/>
            <person name="Kroth P."/>
            <person name="Leese F."/>
            <person name="Lindquist E."/>
            <person name="Lyon B.R."/>
            <person name="Martin J."/>
            <person name="Mayer C."/>
            <person name="Parker M."/>
            <person name="Quesneville H."/>
            <person name="Raymond J."/>
            <person name="Uhlig C."/>
            <person name="Valentin K.U."/>
            <person name="Worden A.Z."/>
            <person name="Armbrust E.V."/>
            <person name="Bowler C."/>
            <person name="Green B."/>
            <person name="Moulton V."/>
            <person name="Van Oosterhout C."/>
            <person name="Grigoriev I."/>
        </authorList>
    </citation>
    <scope>NUCLEOTIDE SEQUENCE [LARGE SCALE GENOMIC DNA]</scope>
    <source>
        <strain evidence="2 3">CCMP1102</strain>
    </source>
</reference>